<dbReference type="Proteomes" id="UP000309215">
    <property type="component" value="Unassembled WGS sequence"/>
</dbReference>
<sequence>MIKHIILALSVSLLAVACGGAPAEEAKSPEGAPADAKPAEGAPADAKPADGAAPAGDQAAPPAGGEAAPK</sequence>
<organism evidence="3 4">
    <name type="scientific">Polyangium fumosum</name>
    <dbReference type="NCBI Taxonomy" id="889272"/>
    <lineage>
        <taxon>Bacteria</taxon>
        <taxon>Pseudomonadati</taxon>
        <taxon>Myxococcota</taxon>
        <taxon>Polyangia</taxon>
        <taxon>Polyangiales</taxon>
        <taxon>Polyangiaceae</taxon>
        <taxon>Polyangium</taxon>
    </lineage>
</organism>
<feature type="compositionally biased region" description="Low complexity" evidence="1">
    <location>
        <begin position="29"/>
        <end position="70"/>
    </location>
</feature>
<gene>
    <name evidence="3" type="ORF">E8A74_28295</name>
</gene>
<evidence type="ECO:0000256" key="1">
    <source>
        <dbReference type="SAM" id="MobiDB-lite"/>
    </source>
</evidence>
<comment type="caution">
    <text evidence="3">The sequence shown here is derived from an EMBL/GenBank/DDBJ whole genome shotgun (WGS) entry which is preliminary data.</text>
</comment>
<evidence type="ECO:0008006" key="5">
    <source>
        <dbReference type="Google" id="ProtNLM"/>
    </source>
</evidence>
<name>A0A4U1J5N2_9BACT</name>
<evidence type="ECO:0000313" key="3">
    <source>
        <dbReference type="EMBL" id="TKD02401.1"/>
    </source>
</evidence>
<reference evidence="3 4" key="1">
    <citation type="submission" date="2019-04" db="EMBL/GenBank/DDBJ databases">
        <authorList>
            <person name="Li Y."/>
            <person name="Wang J."/>
        </authorList>
    </citation>
    <scope>NUCLEOTIDE SEQUENCE [LARGE SCALE GENOMIC DNA]</scope>
    <source>
        <strain evidence="3 4">DSM 14668</strain>
    </source>
</reference>
<feature type="region of interest" description="Disordered" evidence="1">
    <location>
        <begin position="21"/>
        <end position="70"/>
    </location>
</feature>
<dbReference type="EMBL" id="SSMQ01000034">
    <property type="protein sequence ID" value="TKD02401.1"/>
    <property type="molecule type" value="Genomic_DNA"/>
</dbReference>
<keyword evidence="2" id="KW-0732">Signal</keyword>
<accession>A0A4U1J5N2</accession>
<protein>
    <recommendedName>
        <fullName evidence="5">Lipoprotein</fullName>
    </recommendedName>
</protein>
<proteinExistence type="predicted"/>
<dbReference type="RefSeq" id="WP_136932207.1">
    <property type="nucleotide sequence ID" value="NZ_SSMQ01000034.1"/>
</dbReference>
<evidence type="ECO:0000313" key="4">
    <source>
        <dbReference type="Proteomes" id="UP000309215"/>
    </source>
</evidence>
<dbReference type="AlphaFoldDB" id="A0A4U1J5N2"/>
<keyword evidence="4" id="KW-1185">Reference proteome</keyword>
<feature type="signal peptide" evidence="2">
    <location>
        <begin position="1"/>
        <end position="23"/>
    </location>
</feature>
<dbReference type="PROSITE" id="PS51257">
    <property type="entry name" value="PROKAR_LIPOPROTEIN"/>
    <property type="match status" value="1"/>
</dbReference>
<feature type="chain" id="PRO_5020228112" description="Lipoprotein" evidence="2">
    <location>
        <begin position="24"/>
        <end position="70"/>
    </location>
</feature>
<evidence type="ECO:0000256" key="2">
    <source>
        <dbReference type="SAM" id="SignalP"/>
    </source>
</evidence>